<comment type="cofactor">
    <cofactor evidence="1">
        <name>Fe(2+)</name>
        <dbReference type="ChEBI" id="CHEBI:29033"/>
    </cofactor>
</comment>
<name>A0AB39MTV6_9ACTN</name>
<evidence type="ECO:0000256" key="1">
    <source>
        <dbReference type="ARBA" id="ARBA00001954"/>
    </source>
</evidence>
<organism evidence="5">
    <name type="scientific">Streptomyces sp. R11</name>
    <dbReference type="NCBI Taxonomy" id="3238625"/>
    <lineage>
        <taxon>Bacteria</taxon>
        <taxon>Bacillati</taxon>
        <taxon>Actinomycetota</taxon>
        <taxon>Actinomycetes</taxon>
        <taxon>Kitasatosporales</taxon>
        <taxon>Streptomycetaceae</taxon>
        <taxon>Streptomyces</taxon>
    </lineage>
</organism>
<dbReference type="PANTHER" id="PTHR13096:SF8">
    <property type="entry name" value="RIBOSOMAL OXYGENASE 1"/>
    <property type="match status" value="1"/>
</dbReference>
<dbReference type="PROSITE" id="PS51184">
    <property type="entry name" value="JMJC"/>
    <property type="match status" value="1"/>
</dbReference>
<dbReference type="AlphaFoldDB" id="A0AB39MTV6"/>
<dbReference type="InterPro" id="IPR039994">
    <property type="entry name" value="NO66-like"/>
</dbReference>
<dbReference type="Pfam" id="PF08007">
    <property type="entry name" value="JmjC_2"/>
    <property type="match status" value="1"/>
</dbReference>
<protein>
    <submittedName>
        <fullName evidence="5">Cupin domain-containing protein</fullName>
    </submittedName>
</protein>
<keyword evidence="2" id="KW-0479">Metal-binding</keyword>
<proteinExistence type="predicted"/>
<dbReference type="Gene3D" id="2.60.120.650">
    <property type="entry name" value="Cupin"/>
    <property type="match status" value="1"/>
</dbReference>
<sequence length="391" mass="42753">MATERTFLERLVGDARRFTSEYWLQQPYLRRGALPEAAGELLSLPELVNTLTSAALRPPHLRLIKAGEPVAQRHFTRRIKVATEYISDAADPDRILREFGAGATIVLDGLEDYVLSVRQACDALRHSMGVPVHAHGFVTPPGEIGLRPHHDPVDVFVVQVHGSKNWKVYDRIQGTSGASWLYTDGDLGTPVIETRLQPGDVLYLPKGAPHVAAAPEVMSVHVSLACVSETWADHLRHLVEQALESQEFQETPNLFTLNDSDFAAEIKKVAANLSRRLDEGSGGMRKGRHTSAWGLSSALATMENLARHQGGEVTVYRCQPVELSEQPDGTCVLRIPDAVLRMPAKYQPALAVIAEQDSFPLSQVQALLGDRRTTALIGKLAAYGAVSTSVP</sequence>
<feature type="domain" description="JmjC" evidence="4">
    <location>
        <begin position="88"/>
        <end position="243"/>
    </location>
</feature>
<reference evidence="5" key="1">
    <citation type="submission" date="2024-07" db="EMBL/GenBank/DDBJ databases">
        <authorList>
            <person name="Yu S.T."/>
        </authorList>
    </citation>
    <scope>NUCLEOTIDE SEQUENCE</scope>
    <source>
        <strain evidence="5">R11</strain>
    </source>
</reference>
<evidence type="ECO:0000256" key="3">
    <source>
        <dbReference type="ARBA" id="ARBA00023004"/>
    </source>
</evidence>
<dbReference type="SUPFAM" id="SSF51197">
    <property type="entry name" value="Clavaminate synthase-like"/>
    <property type="match status" value="1"/>
</dbReference>
<evidence type="ECO:0000313" key="5">
    <source>
        <dbReference type="EMBL" id="XDQ08183.1"/>
    </source>
</evidence>
<gene>
    <name evidence="5" type="ORF">AB5J55_00050</name>
</gene>
<dbReference type="GO" id="GO:0046872">
    <property type="term" value="F:metal ion binding"/>
    <property type="evidence" value="ECO:0007669"/>
    <property type="project" value="UniProtKB-KW"/>
</dbReference>
<evidence type="ECO:0000256" key="2">
    <source>
        <dbReference type="ARBA" id="ARBA00022723"/>
    </source>
</evidence>
<dbReference type="PANTHER" id="PTHR13096">
    <property type="entry name" value="MINA53 MYC INDUCED NUCLEAR ANTIGEN"/>
    <property type="match status" value="1"/>
</dbReference>
<keyword evidence="3" id="KW-0408">Iron</keyword>
<dbReference type="InterPro" id="IPR003347">
    <property type="entry name" value="JmjC_dom"/>
</dbReference>
<dbReference type="EMBL" id="CP163432">
    <property type="protein sequence ID" value="XDQ08183.1"/>
    <property type="molecule type" value="Genomic_DNA"/>
</dbReference>
<evidence type="ECO:0000259" key="4">
    <source>
        <dbReference type="PROSITE" id="PS51184"/>
    </source>
</evidence>
<dbReference type="RefSeq" id="WP_369268644.1">
    <property type="nucleotide sequence ID" value="NZ_CP163432.1"/>
</dbReference>
<accession>A0AB39MTV6</accession>